<dbReference type="EMBL" id="JAMKFB020000005">
    <property type="protein sequence ID" value="KAL0193836.1"/>
    <property type="molecule type" value="Genomic_DNA"/>
</dbReference>
<dbReference type="Proteomes" id="UP001529510">
    <property type="component" value="Unassembled WGS sequence"/>
</dbReference>
<feature type="region of interest" description="Disordered" evidence="1">
    <location>
        <begin position="55"/>
        <end position="210"/>
    </location>
</feature>
<evidence type="ECO:0000256" key="1">
    <source>
        <dbReference type="SAM" id="MobiDB-lite"/>
    </source>
</evidence>
<reference evidence="2 3" key="1">
    <citation type="submission" date="2024-05" db="EMBL/GenBank/DDBJ databases">
        <title>Genome sequencing and assembly of Indian major carp, Cirrhinus mrigala (Hamilton, 1822).</title>
        <authorList>
            <person name="Mohindra V."/>
            <person name="Chowdhury L.M."/>
            <person name="Lal K."/>
            <person name="Jena J.K."/>
        </authorList>
    </citation>
    <scope>NUCLEOTIDE SEQUENCE [LARGE SCALE GENOMIC DNA]</scope>
    <source>
        <strain evidence="2">CM1030</strain>
        <tissue evidence="2">Blood</tissue>
    </source>
</reference>
<keyword evidence="3" id="KW-1185">Reference proteome</keyword>
<feature type="compositionally biased region" description="Low complexity" evidence="1">
    <location>
        <begin position="103"/>
        <end position="118"/>
    </location>
</feature>
<evidence type="ECO:0000313" key="3">
    <source>
        <dbReference type="Proteomes" id="UP001529510"/>
    </source>
</evidence>
<accession>A0ABD0R5Y6</accession>
<feature type="region of interest" description="Disordered" evidence="1">
    <location>
        <begin position="1"/>
        <end position="25"/>
    </location>
</feature>
<feature type="non-terminal residue" evidence="2">
    <location>
        <position position="1"/>
    </location>
</feature>
<feature type="non-terminal residue" evidence="2">
    <location>
        <position position="221"/>
    </location>
</feature>
<comment type="caution">
    <text evidence="2">The sequence shown here is derived from an EMBL/GenBank/DDBJ whole genome shotgun (WGS) entry which is preliminary data.</text>
</comment>
<feature type="compositionally biased region" description="Low complexity" evidence="1">
    <location>
        <begin position="183"/>
        <end position="199"/>
    </location>
</feature>
<dbReference type="PANTHER" id="PTHR15591">
    <property type="entry name" value="RUN AND SH3 DOMAIN CONTAINING"/>
    <property type="match status" value="1"/>
</dbReference>
<dbReference type="PANTHER" id="PTHR15591:SF14">
    <property type="entry name" value="AP-4 COMPLEX ACCESSORY SUBUNIT RUSC2"/>
    <property type="match status" value="1"/>
</dbReference>
<evidence type="ECO:0000313" key="2">
    <source>
        <dbReference type="EMBL" id="KAL0193836.1"/>
    </source>
</evidence>
<name>A0ABD0R5Y6_CIRMR</name>
<dbReference type="InterPro" id="IPR047343">
    <property type="entry name" value="RUSC1_2"/>
</dbReference>
<sequence>GLSISTDSSPVVIRYSKDQRPTSLPIQPFTFQHQFGKSQAKPILPLLDGYISHMQARGAAAPEGGEDDSEEDRRPPHGTSNAPTTVRPSPLGSYSPVRLQGAPTSSGTCSTCTPTPGGSRPPRSLSCPISASLLPQHTPPGMAIRTETPKLAPLPPTPPPPPLMKQSPLMPALPTRNHCFHRGNLPTLPSSGLSPLGQLEPAPQEEPVKVLPACVTQRQPN</sequence>
<feature type="compositionally biased region" description="Pro residues" evidence="1">
    <location>
        <begin position="152"/>
        <end position="163"/>
    </location>
</feature>
<protein>
    <submittedName>
        <fullName evidence="2">Uncharacterized protein</fullName>
    </submittedName>
</protein>
<proteinExistence type="predicted"/>
<gene>
    <name evidence="2" type="ORF">M9458_012132</name>
</gene>
<dbReference type="AlphaFoldDB" id="A0ABD0R5Y6"/>
<organism evidence="2 3">
    <name type="scientific">Cirrhinus mrigala</name>
    <name type="common">Mrigala</name>
    <dbReference type="NCBI Taxonomy" id="683832"/>
    <lineage>
        <taxon>Eukaryota</taxon>
        <taxon>Metazoa</taxon>
        <taxon>Chordata</taxon>
        <taxon>Craniata</taxon>
        <taxon>Vertebrata</taxon>
        <taxon>Euteleostomi</taxon>
        <taxon>Actinopterygii</taxon>
        <taxon>Neopterygii</taxon>
        <taxon>Teleostei</taxon>
        <taxon>Ostariophysi</taxon>
        <taxon>Cypriniformes</taxon>
        <taxon>Cyprinidae</taxon>
        <taxon>Labeoninae</taxon>
        <taxon>Labeonini</taxon>
        <taxon>Cirrhinus</taxon>
    </lineage>
</organism>
<feature type="compositionally biased region" description="Polar residues" evidence="1">
    <location>
        <begin position="78"/>
        <end position="87"/>
    </location>
</feature>